<feature type="compositionally biased region" description="Low complexity" evidence="1">
    <location>
        <begin position="167"/>
        <end position="178"/>
    </location>
</feature>
<comment type="caution">
    <text evidence="2">The sequence shown here is derived from an EMBL/GenBank/DDBJ whole genome shotgun (WGS) entry which is preliminary data.</text>
</comment>
<dbReference type="EMBL" id="PGCI01000282">
    <property type="protein sequence ID" value="PLW30932.1"/>
    <property type="molecule type" value="Genomic_DNA"/>
</dbReference>
<evidence type="ECO:0000313" key="3">
    <source>
        <dbReference type="Proteomes" id="UP000235392"/>
    </source>
</evidence>
<name>A0A2N5TZM5_9BASI</name>
<protein>
    <submittedName>
        <fullName evidence="2">Uncharacterized protein</fullName>
    </submittedName>
</protein>
<sequence length="332" mass="37228">MHHVLLAFITGDSHPSIIVHDTTGGINVIRHATSRPFSPLDICLFPRALFLQHAAVARFLRAFPRARAAELWLGGRDDLFPTYFECDTHIIKYLLHNTAILLMCSFGALTKVEGAQPMEIEDDLAGSNLSSHLDWGVADQATSHSMSHHQVRESGPGKRSRDEDAMMADQSSSSAPSAEGIGEKRRKLDLEDETSARCKKIVEDLQSWRSELLESGLSEASGRSHVNQQLDIAMNAAKKLFEARLYELRGNSYSFEGSRTDLLEKNMESTKRRWLDSVLQVMQAFPMPKGKLSPSIIQEGYRIMDMLLKDVMRLGLLSETLQTFATLPRKKM</sequence>
<dbReference type="AlphaFoldDB" id="A0A2N5TZM5"/>
<evidence type="ECO:0000313" key="2">
    <source>
        <dbReference type="EMBL" id="PLW30932.1"/>
    </source>
</evidence>
<accession>A0A2N5TZM5</accession>
<proteinExistence type="predicted"/>
<reference evidence="2 3" key="1">
    <citation type="submission" date="2017-11" db="EMBL/GenBank/DDBJ databases">
        <title>De novo assembly and phasing of dikaryotic genomes from two isolates of Puccinia coronata f. sp. avenae, the causal agent of oat crown rust.</title>
        <authorList>
            <person name="Miller M.E."/>
            <person name="Zhang Y."/>
            <person name="Omidvar V."/>
            <person name="Sperschneider J."/>
            <person name="Schwessinger B."/>
            <person name="Raley C."/>
            <person name="Palmer J.M."/>
            <person name="Garnica D."/>
            <person name="Upadhyaya N."/>
            <person name="Rathjen J."/>
            <person name="Taylor J.M."/>
            <person name="Park R.F."/>
            <person name="Dodds P.N."/>
            <person name="Hirsch C.D."/>
            <person name="Kianian S.F."/>
            <person name="Figueroa M."/>
        </authorList>
    </citation>
    <scope>NUCLEOTIDE SEQUENCE [LARGE SCALE GENOMIC DNA]</scope>
    <source>
        <strain evidence="2">12SD80</strain>
    </source>
</reference>
<organism evidence="2 3">
    <name type="scientific">Puccinia coronata f. sp. avenae</name>
    <dbReference type="NCBI Taxonomy" id="200324"/>
    <lineage>
        <taxon>Eukaryota</taxon>
        <taxon>Fungi</taxon>
        <taxon>Dikarya</taxon>
        <taxon>Basidiomycota</taxon>
        <taxon>Pucciniomycotina</taxon>
        <taxon>Pucciniomycetes</taxon>
        <taxon>Pucciniales</taxon>
        <taxon>Pucciniaceae</taxon>
        <taxon>Puccinia</taxon>
    </lineage>
</organism>
<feature type="compositionally biased region" description="Basic and acidic residues" evidence="1">
    <location>
        <begin position="150"/>
        <end position="164"/>
    </location>
</feature>
<feature type="compositionally biased region" description="Basic and acidic residues" evidence="1">
    <location>
        <begin position="181"/>
        <end position="193"/>
    </location>
</feature>
<gene>
    <name evidence="2" type="ORF">PCASD_20451</name>
</gene>
<evidence type="ECO:0000256" key="1">
    <source>
        <dbReference type="SAM" id="MobiDB-lite"/>
    </source>
</evidence>
<dbReference type="Proteomes" id="UP000235392">
    <property type="component" value="Unassembled WGS sequence"/>
</dbReference>
<feature type="region of interest" description="Disordered" evidence="1">
    <location>
        <begin position="142"/>
        <end position="193"/>
    </location>
</feature>